<accession>A0ABX2JVN2</accession>
<evidence type="ECO:0000256" key="5">
    <source>
        <dbReference type="ARBA" id="ARBA00023002"/>
    </source>
</evidence>
<evidence type="ECO:0000256" key="1">
    <source>
        <dbReference type="ARBA" id="ARBA00001971"/>
    </source>
</evidence>
<evidence type="ECO:0000256" key="4">
    <source>
        <dbReference type="ARBA" id="ARBA00022723"/>
    </source>
</evidence>
<keyword evidence="7 8" id="KW-0503">Monooxygenase</keyword>
<gene>
    <name evidence="9" type="ORF">FEG63_19800</name>
</gene>
<sequence length="426" mass="47372">MTDFATTDYFSDQDIAQDPYDYLDYLRAQNPVFREPNYGVVAVTGYDEAVAAFKDYETFSAVNAIGGPFPPLPFVPVGDDISEQIEAHRHLFPINEMMVVMDPPEHTRARSLLSRLLTPARLKENEDFMWELADLQLDEFIANGRCELLAEYGKPFATLVIADLLGVPADDRAEFRKSLGAGKEPGSAVGALDHTPVAVNPLEWLDGKFTGYIDERRRQPRADVLNSLAAATYPDGTTPEVVDVVRAATFLFAAGQETVVKLLSASTRVLAERPDLQDKLRADRSLIGNFIEESLRIESPTKVDFRLARKTTSLGGVDIKAGTVLMLCLGAANRDPRKFEQPDEFLLDRKNVREHITFGRGIHTCAGAPLARVEAKVTLNRLLDRMSDIAIDEAQHGLAGERRYRYEPTFLLRGLSELHLTFTTVA</sequence>
<organism evidence="9 10">
    <name type="scientific">Mycolicibacterium sphagni</name>
    <dbReference type="NCBI Taxonomy" id="1786"/>
    <lineage>
        <taxon>Bacteria</taxon>
        <taxon>Bacillati</taxon>
        <taxon>Actinomycetota</taxon>
        <taxon>Actinomycetes</taxon>
        <taxon>Mycobacteriales</taxon>
        <taxon>Mycobacteriaceae</taxon>
        <taxon>Mycolicibacterium</taxon>
    </lineage>
</organism>
<keyword evidence="3 8" id="KW-0349">Heme</keyword>
<dbReference type="InterPro" id="IPR017972">
    <property type="entry name" value="Cyt_P450_CS"/>
</dbReference>
<dbReference type="PANTHER" id="PTHR46696:SF4">
    <property type="entry name" value="BIOTIN BIOSYNTHESIS CYTOCHROME P450"/>
    <property type="match status" value="1"/>
</dbReference>
<dbReference type="Proteomes" id="UP000708347">
    <property type="component" value="Unassembled WGS sequence"/>
</dbReference>
<evidence type="ECO:0000256" key="2">
    <source>
        <dbReference type="ARBA" id="ARBA00010617"/>
    </source>
</evidence>
<dbReference type="PANTHER" id="PTHR46696">
    <property type="entry name" value="P450, PUTATIVE (EUROFUNG)-RELATED"/>
    <property type="match status" value="1"/>
</dbReference>
<keyword evidence="10" id="KW-1185">Reference proteome</keyword>
<evidence type="ECO:0000256" key="7">
    <source>
        <dbReference type="ARBA" id="ARBA00023033"/>
    </source>
</evidence>
<dbReference type="SUPFAM" id="SSF48264">
    <property type="entry name" value="Cytochrome P450"/>
    <property type="match status" value="1"/>
</dbReference>
<dbReference type="PRINTS" id="PR00359">
    <property type="entry name" value="BP450"/>
</dbReference>
<dbReference type="RefSeq" id="WP_174399541.1">
    <property type="nucleotide sequence ID" value="NZ_VBSB01000012.1"/>
</dbReference>
<evidence type="ECO:0000256" key="3">
    <source>
        <dbReference type="ARBA" id="ARBA00022617"/>
    </source>
</evidence>
<dbReference type="EMBL" id="VBSB01000012">
    <property type="protein sequence ID" value="NTY61794.1"/>
    <property type="molecule type" value="Genomic_DNA"/>
</dbReference>
<keyword evidence="4 8" id="KW-0479">Metal-binding</keyword>
<name>A0ABX2JVN2_9MYCO</name>
<proteinExistence type="inferred from homology"/>
<protein>
    <submittedName>
        <fullName evidence="9">Cytochrome P450</fullName>
    </submittedName>
</protein>
<dbReference type="InterPro" id="IPR002397">
    <property type="entry name" value="Cyt_P450_B"/>
</dbReference>
<comment type="cofactor">
    <cofactor evidence="1">
        <name>heme</name>
        <dbReference type="ChEBI" id="CHEBI:30413"/>
    </cofactor>
</comment>
<comment type="similarity">
    <text evidence="2 8">Belongs to the cytochrome P450 family.</text>
</comment>
<evidence type="ECO:0000313" key="10">
    <source>
        <dbReference type="Proteomes" id="UP000708347"/>
    </source>
</evidence>
<keyword evidence="6 8" id="KW-0408">Iron</keyword>
<evidence type="ECO:0000256" key="6">
    <source>
        <dbReference type="ARBA" id="ARBA00023004"/>
    </source>
</evidence>
<evidence type="ECO:0000313" key="9">
    <source>
        <dbReference type="EMBL" id="NTY61794.1"/>
    </source>
</evidence>
<reference evidence="9 10" key="1">
    <citation type="submission" date="2019-05" db="EMBL/GenBank/DDBJ databases">
        <title>Mycolicibacterium sphagni ENV482 genome assembly.</title>
        <authorList>
            <person name="Chen W."/>
            <person name="Faulkner N.W."/>
            <person name="Hyman M.R."/>
        </authorList>
    </citation>
    <scope>NUCLEOTIDE SEQUENCE [LARGE SCALE GENOMIC DNA]</scope>
    <source>
        <strain evidence="9 10">ENV482</strain>
    </source>
</reference>
<keyword evidence="5 8" id="KW-0560">Oxidoreductase</keyword>
<comment type="caution">
    <text evidence="9">The sequence shown here is derived from an EMBL/GenBank/DDBJ whole genome shotgun (WGS) entry which is preliminary data.</text>
</comment>
<dbReference type="Gene3D" id="1.10.630.10">
    <property type="entry name" value="Cytochrome P450"/>
    <property type="match status" value="1"/>
</dbReference>
<dbReference type="InterPro" id="IPR036396">
    <property type="entry name" value="Cyt_P450_sf"/>
</dbReference>
<dbReference type="PROSITE" id="PS00086">
    <property type="entry name" value="CYTOCHROME_P450"/>
    <property type="match status" value="1"/>
</dbReference>
<evidence type="ECO:0000256" key="8">
    <source>
        <dbReference type="RuleBase" id="RU000461"/>
    </source>
</evidence>
<dbReference type="InterPro" id="IPR001128">
    <property type="entry name" value="Cyt_P450"/>
</dbReference>
<dbReference type="Pfam" id="PF00067">
    <property type="entry name" value="p450"/>
    <property type="match status" value="1"/>
</dbReference>